<dbReference type="SUPFAM" id="SSF51215">
    <property type="entry name" value="Regulatory protein AraC"/>
    <property type="match status" value="1"/>
</dbReference>
<dbReference type="InterPro" id="IPR018060">
    <property type="entry name" value="HTH_AraC"/>
</dbReference>
<dbReference type="InterPro" id="IPR003313">
    <property type="entry name" value="AraC-bd"/>
</dbReference>
<dbReference type="PANTHER" id="PTHR43280:SF30">
    <property type="entry name" value="MMSAB OPERON REGULATORY PROTEIN"/>
    <property type="match status" value="1"/>
</dbReference>
<keyword evidence="3" id="KW-0804">Transcription</keyword>
<name>A0A6S6QY81_9FIRM</name>
<accession>A0A6S6QY81</accession>
<keyword evidence="2" id="KW-0238">DNA-binding</keyword>
<dbReference type="Pfam" id="PF02311">
    <property type="entry name" value="AraC_binding"/>
    <property type="match status" value="1"/>
</dbReference>
<dbReference type="Pfam" id="PF12833">
    <property type="entry name" value="HTH_18"/>
    <property type="match status" value="1"/>
</dbReference>
<keyword evidence="1" id="KW-0805">Transcription regulation</keyword>
<dbReference type="KEGG" id="acel:acsn021_22650"/>
<dbReference type="InterPro" id="IPR037923">
    <property type="entry name" value="HTH-like"/>
</dbReference>
<dbReference type="PROSITE" id="PS01124">
    <property type="entry name" value="HTH_ARAC_FAMILY_2"/>
    <property type="match status" value="1"/>
</dbReference>
<evidence type="ECO:0000256" key="2">
    <source>
        <dbReference type="ARBA" id="ARBA00023125"/>
    </source>
</evidence>
<organism evidence="4 5">
    <name type="scientific">Anaerocolumna cellulosilytica</name>
    <dbReference type="NCBI Taxonomy" id="433286"/>
    <lineage>
        <taxon>Bacteria</taxon>
        <taxon>Bacillati</taxon>
        <taxon>Bacillota</taxon>
        <taxon>Clostridia</taxon>
        <taxon>Lachnospirales</taxon>
        <taxon>Lachnospiraceae</taxon>
        <taxon>Anaerocolumna</taxon>
    </lineage>
</organism>
<evidence type="ECO:0000256" key="3">
    <source>
        <dbReference type="ARBA" id="ARBA00023163"/>
    </source>
</evidence>
<dbReference type="Gene3D" id="1.10.10.60">
    <property type="entry name" value="Homeodomain-like"/>
    <property type="match status" value="2"/>
</dbReference>
<reference evidence="4 5" key="1">
    <citation type="journal article" date="2016" name="Int. J. Syst. Evol. Microbiol.">
        <title>Descriptions of Anaerotaenia torta gen. nov., sp. nov. and Anaerocolumna cellulosilytica gen. nov., sp. nov. isolated from a methanogenic reactor of cattle waste.</title>
        <authorList>
            <person name="Uek A."/>
            <person name="Ohtaki Y."/>
            <person name="Kaku N."/>
            <person name="Ueki K."/>
        </authorList>
    </citation>
    <scope>NUCLEOTIDE SEQUENCE [LARGE SCALE GENOMIC DNA]</scope>
    <source>
        <strain evidence="4 5">SN021</strain>
    </source>
</reference>
<dbReference type="SUPFAM" id="SSF46689">
    <property type="entry name" value="Homeodomain-like"/>
    <property type="match status" value="2"/>
</dbReference>
<gene>
    <name evidence="4" type="ORF">acsn021_22650</name>
</gene>
<dbReference type="InterPro" id="IPR009057">
    <property type="entry name" value="Homeodomain-like_sf"/>
</dbReference>
<dbReference type="AlphaFoldDB" id="A0A6S6QY81"/>
<dbReference type="Gene3D" id="2.60.120.280">
    <property type="entry name" value="Regulatory protein AraC"/>
    <property type="match status" value="1"/>
</dbReference>
<evidence type="ECO:0000313" key="5">
    <source>
        <dbReference type="Proteomes" id="UP000515561"/>
    </source>
</evidence>
<evidence type="ECO:0000313" key="4">
    <source>
        <dbReference type="EMBL" id="BCJ94696.1"/>
    </source>
</evidence>
<dbReference type="RefSeq" id="WP_184089404.1">
    <property type="nucleotide sequence ID" value="NZ_AP023367.1"/>
</dbReference>
<dbReference type="Proteomes" id="UP000515561">
    <property type="component" value="Chromosome"/>
</dbReference>
<keyword evidence="5" id="KW-1185">Reference proteome</keyword>
<dbReference type="GO" id="GO:0043565">
    <property type="term" value="F:sequence-specific DNA binding"/>
    <property type="evidence" value="ECO:0007669"/>
    <property type="project" value="InterPro"/>
</dbReference>
<proteinExistence type="predicted"/>
<dbReference type="SMART" id="SM00342">
    <property type="entry name" value="HTH_ARAC"/>
    <property type="match status" value="1"/>
</dbReference>
<sequence>MYKDNLKLTSSMGTTLYIPENIIEKERKDTFLENMIITKIGYFKEAKRHAVERPGINEYIMLYCIEGNGWLRTDEMTKLISKGNLVLLESNTPHAYGAAQDNPWSIYWVHFIGKGIADIFYRLEISKQSPIVQVGVRAELSLSMEVALRTLSNGYSFSDLFHASSTLQNFFSNILQIKTYSHLQATNNINLEDLILFMKSNIQEVYTLEQLADKMCMSKYHFSRKFKERTGYSPIDYFTRMKIQKACELLETSLVEIKVISEYLSFSTPYYFSEVFKKITGYSPKNYRKKYGLVL</sequence>
<protein>
    <submittedName>
        <fullName evidence="4">Transcriptional regulator</fullName>
    </submittedName>
</protein>
<evidence type="ECO:0000256" key="1">
    <source>
        <dbReference type="ARBA" id="ARBA00023015"/>
    </source>
</evidence>
<dbReference type="PANTHER" id="PTHR43280">
    <property type="entry name" value="ARAC-FAMILY TRANSCRIPTIONAL REGULATOR"/>
    <property type="match status" value="1"/>
</dbReference>
<dbReference type="GO" id="GO:0003700">
    <property type="term" value="F:DNA-binding transcription factor activity"/>
    <property type="evidence" value="ECO:0007669"/>
    <property type="project" value="InterPro"/>
</dbReference>
<dbReference type="EMBL" id="AP023367">
    <property type="protein sequence ID" value="BCJ94696.1"/>
    <property type="molecule type" value="Genomic_DNA"/>
</dbReference>
<dbReference type="CDD" id="cd06986">
    <property type="entry name" value="cupin_MmsR-like_N"/>
    <property type="match status" value="1"/>
</dbReference>